<accession>A0A0M9FSH2</accession>
<evidence type="ECO:0000256" key="1">
    <source>
        <dbReference type="SAM" id="MobiDB-lite"/>
    </source>
</evidence>
<feature type="region of interest" description="Disordered" evidence="1">
    <location>
        <begin position="179"/>
        <end position="215"/>
    </location>
</feature>
<evidence type="ECO:0000313" key="3">
    <source>
        <dbReference type="Proteomes" id="UP000037923"/>
    </source>
</evidence>
<reference evidence="2 3" key="1">
    <citation type="submission" date="2015-07" db="EMBL/GenBank/DDBJ databases">
        <title>High-quality genome of monoxenous trypanosomatid Leptomonas pyrrhocoris.</title>
        <authorList>
            <person name="Flegontov P."/>
            <person name="Butenko A."/>
            <person name="Firsov S."/>
            <person name="Vlcek C."/>
            <person name="Logacheva M.D."/>
            <person name="Field M."/>
            <person name="Filatov D."/>
            <person name="Flegontova O."/>
            <person name="Gerasimov E."/>
            <person name="Jackson A.P."/>
            <person name="Kelly S."/>
            <person name="Opperdoes F."/>
            <person name="O'Reilly A."/>
            <person name="Votypka J."/>
            <person name="Yurchenko V."/>
            <person name="Lukes J."/>
        </authorList>
    </citation>
    <scope>NUCLEOTIDE SEQUENCE [LARGE SCALE GENOMIC DNA]</scope>
    <source>
        <strain evidence="2">H10</strain>
    </source>
</reference>
<dbReference type="AlphaFoldDB" id="A0A0M9FSH2"/>
<dbReference type="RefSeq" id="XP_015653584.1">
    <property type="nucleotide sequence ID" value="XM_015807926.1"/>
</dbReference>
<name>A0A0M9FSH2_LEPPY</name>
<proteinExistence type="predicted"/>
<comment type="caution">
    <text evidence="2">The sequence shown here is derived from an EMBL/GenBank/DDBJ whole genome shotgun (WGS) entry which is preliminary data.</text>
</comment>
<gene>
    <name evidence="2" type="ORF">ABB37_08808</name>
</gene>
<feature type="compositionally biased region" description="Polar residues" evidence="1">
    <location>
        <begin position="273"/>
        <end position="283"/>
    </location>
</feature>
<evidence type="ECO:0000313" key="2">
    <source>
        <dbReference type="EMBL" id="KPA75145.1"/>
    </source>
</evidence>
<organism evidence="2 3">
    <name type="scientific">Leptomonas pyrrhocoris</name>
    <name type="common">Firebug parasite</name>
    <dbReference type="NCBI Taxonomy" id="157538"/>
    <lineage>
        <taxon>Eukaryota</taxon>
        <taxon>Discoba</taxon>
        <taxon>Euglenozoa</taxon>
        <taxon>Kinetoplastea</taxon>
        <taxon>Metakinetoplastina</taxon>
        <taxon>Trypanosomatida</taxon>
        <taxon>Trypanosomatidae</taxon>
        <taxon>Leishmaniinae</taxon>
        <taxon>Leptomonas</taxon>
    </lineage>
</organism>
<feature type="compositionally biased region" description="Basic and acidic residues" evidence="1">
    <location>
        <begin position="379"/>
        <end position="391"/>
    </location>
</feature>
<dbReference type="GeneID" id="26909091"/>
<feature type="compositionally biased region" description="Low complexity" evidence="1">
    <location>
        <begin position="185"/>
        <end position="194"/>
    </location>
</feature>
<dbReference type="OMA" id="CIVDDEP"/>
<dbReference type="EMBL" id="LGTL01000026">
    <property type="protein sequence ID" value="KPA75145.1"/>
    <property type="molecule type" value="Genomic_DNA"/>
</dbReference>
<dbReference type="VEuPathDB" id="TriTrypDB:LpyrH10_26_1030"/>
<feature type="region of interest" description="Disordered" evidence="1">
    <location>
        <begin position="360"/>
        <end position="420"/>
    </location>
</feature>
<dbReference type="Proteomes" id="UP000037923">
    <property type="component" value="Unassembled WGS sequence"/>
</dbReference>
<keyword evidence="3" id="KW-1185">Reference proteome</keyword>
<protein>
    <submittedName>
        <fullName evidence="2">Uncharacterized protein</fullName>
    </submittedName>
</protein>
<dbReference type="OrthoDB" id="10611603at2759"/>
<sequence>MNDIVDGAPSAMTTAKDEADALTLTLAVFYDPNIFHYVSSGWDLDELLSQRICTLTSTLIQASISLRPAGAENSAAAYVMRASQLRREALRALFLDGGFGRDEADESDYGEGAHDEGGVTVDSSLAAALDRWMPLTHLHVHGGQRPNAAKRDGNRGAAPSVLVIDDEATDDEMDLRRLLSPAQPPQTNGSTSTTSPPPRRRRTATRTQLPLLVPAGPHPSVTLVLSLVKDSRTWRKMRHDARCASPLRPDGAHARALGANPPATDVDRGTETEAPQQQPLSYSSADVPSELFVSADDALFSQWLESTRAVRRRWRRQWQQQHCSEEATVAAIPSAPLSDRYGAERAGNVCAVLLLNSSRKTAPGRSSSSSTSSSEDDDGAPHSDEPAKRGQNDCGGARAPGDADARRAAILSAIERRQRK</sequence>
<feature type="region of interest" description="Disordered" evidence="1">
    <location>
        <begin position="244"/>
        <end position="283"/>
    </location>
</feature>